<proteinExistence type="predicted"/>
<evidence type="ECO:0000313" key="3">
    <source>
        <dbReference type="Proteomes" id="UP000184074"/>
    </source>
</evidence>
<reference evidence="2 3" key="1">
    <citation type="submission" date="2016-11" db="EMBL/GenBank/DDBJ databases">
        <authorList>
            <person name="Jaros S."/>
            <person name="Januszkiewicz K."/>
            <person name="Wedrychowicz H."/>
        </authorList>
    </citation>
    <scope>NUCLEOTIDE SEQUENCE [LARGE SCALE GENOMIC DNA]</scope>
    <source>
        <strain evidence="2 3">DSM 28715</strain>
    </source>
</reference>
<evidence type="ECO:0000313" key="2">
    <source>
        <dbReference type="EMBL" id="SHG73984.1"/>
    </source>
</evidence>
<organism evidence="2 3">
    <name type="scientific">Cognatiyoonia sediminum</name>
    <dbReference type="NCBI Taxonomy" id="1508389"/>
    <lineage>
        <taxon>Bacteria</taxon>
        <taxon>Pseudomonadati</taxon>
        <taxon>Pseudomonadota</taxon>
        <taxon>Alphaproteobacteria</taxon>
        <taxon>Rhodobacterales</taxon>
        <taxon>Paracoccaceae</taxon>
        <taxon>Cognatiyoonia</taxon>
    </lineage>
</organism>
<keyword evidence="1" id="KW-0472">Membrane</keyword>
<accession>A0A1M5M9H1</accession>
<feature type="transmembrane region" description="Helical" evidence="1">
    <location>
        <begin position="59"/>
        <end position="80"/>
    </location>
</feature>
<gene>
    <name evidence="2" type="ORF">SAMN05444003_0715</name>
</gene>
<dbReference type="AlphaFoldDB" id="A0A1M5M9H1"/>
<dbReference type="InterPro" id="IPR009937">
    <property type="entry name" value="Phage_holin_3_6"/>
</dbReference>
<protein>
    <submittedName>
        <fullName evidence="2">Putative Holin-X, holin superfamily III</fullName>
    </submittedName>
</protein>
<dbReference type="OrthoDB" id="9902481at2"/>
<evidence type="ECO:0000256" key="1">
    <source>
        <dbReference type="SAM" id="Phobius"/>
    </source>
</evidence>
<sequence>MNVQMLEDLMKAFVASQFGDVKKRTAGVALEVVAFSFIGLAIAFLALSCFLWLSTFMEMWLAALTVSALVFGISGVLILVGRSMMQRKTIQQESDITSAIEALTSLTSGKVKADGENPTPEETNATIFGVALAAGVILGRAFKR</sequence>
<keyword evidence="3" id="KW-1185">Reference proteome</keyword>
<keyword evidence="1" id="KW-0812">Transmembrane</keyword>
<dbReference type="Pfam" id="PF07332">
    <property type="entry name" value="Phage_holin_3_6"/>
    <property type="match status" value="1"/>
</dbReference>
<dbReference type="EMBL" id="FQXB01000001">
    <property type="protein sequence ID" value="SHG73984.1"/>
    <property type="molecule type" value="Genomic_DNA"/>
</dbReference>
<feature type="transmembrane region" description="Helical" evidence="1">
    <location>
        <begin position="32"/>
        <end position="53"/>
    </location>
</feature>
<dbReference type="Proteomes" id="UP000184074">
    <property type="component" value="Unassembled WGS sequence"/>
</dbReference>
<name>A0A1M5M9H1_9RHOB</name>
<keyword evidence="1" id="KW-1133">Transmembrane helix</keyword>